<feature type="transmembrane region" description="Helical" evidence="1">
    <location>
        <begin position="43"/>
        <end position="66"/>
    </location>
</feature>
<evidence type="ECO:0000313" key="3">
    <source>
        <dbReference type="Proteomes" id="UP000247634"/>
    </source>
</evidence>
<feature type="transmembrane region" description="Helical" evidence="1">
    <location>
        <begin position="333"/>
        <end position="355"/>
    </location>
</feature>
<organism evidence="2 3">
    <name type="scientific">Streptomyces actuosus</name>
    <dbReference type="NCBI Taxonomy" id="1885"/>
    <lineage>
        <taxon>Bacteria</taxon>
        <taxon>Bacillati</taxon>
        <taxon>Actinomycetota</taxon>
        <taxon>Actinomycetes</taxon>
        <taxon>Kitasatosporales</taxon>
        <taxon>Streptomycetaceae</taxon>
        <taxon>Streptomyces</taxon>
    </lineage>
</organism>
<keyword evidence="1" id="KW-1133">Transmembrane helix</keyword>
<reference evidence="2 3" key="1">
    <citation type="submission" date="2018-06" db="EMBL/GenBank/DDBJ databases">
        <title>The complete genome sequence of a nosiheptide producer Streptomyces actuosus ATCC 25421: deducing the ability of producing a new class III lantibiotics.</title>
        <authorList>
            <person name="Liu W."/>
            <person name="Sun F."/>
            <person name="Hu Y."/>
        </authorList>
    </citation>
    <scope>NUCLEOTIDE SEQUENCE [LARGE SCALE GENOMIC DNA]</scope>
    <source>
        <strain evidence="2 3">ATCC 25421</strain>
    </source>
</reference>
<proteinExistence type="predicted"/>
<dbReference type="KEGG" id="sact:DMT42_30415"/>
<feature type="transmembrane region" description="Helical" evidence="1">
    <location>
        <begin position="258"/>
        <end position="284"/>
    </location>
</feature>
<keyword evidence="1" id="KW-0812">Transmembrane</keyword>
<feature type="transmembrane region" description="Helical" evidence="1">
    <location>
        <begin position="21"/>
        <end position="37"/>
    </location>
</feature>
<protein>
    <submittedName>
        <fullName evidence="2">Uncharacterized protein</fullName>
    </submittedName>
</protein>
<keyword evidence="3" id="KW-1185">Reference proteome</keyword>
<evidence type="ECO:0000256" key="1">
    <source>
        <dbReference type="SAM" id="Phobius"/>
    </source>
</evidence>
<dbReference type="EMBL" id="CP029788">
    <property type="protein sequence ID" value="AWT46186.1"/>
    <property type="molecule type" value="Genomic_DNA"/>
</dbReference>
<dbReference type="AlphaFoldDB" id="A0A2U9P902"/>
<feature type="transmembrane region" description="Helical" evidence="1">
    <location>
        <begin position="290"/>
        <end position="312"/>
    </location>
</feature>
<sequence>MDGGGAGRHTAPRFAGALHRARHFALWALLFVPLVVADRAVGWWLFTFVYLLLYTCYVLPVLWWTCCRRVSDDVRRARRVLDHYAWQPWLMDRQEAEDRSGGWEGTFVRLRDPAGGGSPWVLGIPGPGRRRPRRGLRDPRVVRAALDGGDGARVWFAGDARFGGVLSVPGAGGPVLLRTRARRGLRGEGRAATPERDARAIRAGLLDFRDLPKRHPLRQAYDAERAVAVMRRQDTPRRPGPASTGAASLLERSASARIVVRAALGLTGAALGACGATVLVVAVLPGSGGPAVRLVVGAAGLLVLAPAWPCLAGARYAGARREPTGAACAAARLTLRACAGLVALAAATQAFLTFLEPLL</sequence>
<accession>A0A2U9P902</accession>
<dbReference type="OrthoDB" id="4258867at2"/>
<gene>
    <name evidence="2" type="ORF">DMT42_30415</name>
</gene>
<dbReference type="RefSeq" id="WP_110632366.1">
    <property type="nucleotide sequence ID" value="NZ_CP029788.1"/>
</dbReference>
<dbReference type="Proteomes" id="UP000247634">
    <property type="component" value="Chromosome"/>
</dbReference>
<keyword evidence="1" id="KW-0472">Membrane</keyword>
<name>A0A2U9P902_STRAS</name>
<evidence type="ECO:0000313" key="2">
    <source>
        <dbReference type="EMBL" id="AWT46186.1"/>
    </source>
</evidence>